<comment type="similarity">
    <text evidence="4">In the C-terminal section; belongs to the pectinesterase family.</text>
</comment>
<evidence type="ECO:0000259" key="14">
    <source>
        <dbReference type="SMART" id="SM00856"/>
    </source>
</evidence>
<dbReference type="InterPro" id="IPR006501">
    <property type="entry name" value="Pectinesterase_inhib_dom"/>
</dbReference>
<sequence>MKTEMVLLSVSISILLLLPSVYSSPFFGNMIWWCNQTPYPDQCKYHMNRIPELTSSISRQQFLTEAEETALQEVNSALQFIKSLEPKVVSKAERSAWNTCLVFFDLTAYRLNKTLDTTTASTPDDIQTWLSAAATNIRSCNDGFFDLNVTNNIYPLVIANNVTQLISNCLAVNYVITQDKEDIIHEAFSKNISRKDVSLSLRADCVVAQDGSGNYRTISEALAASAHRTGLYFVIHVKQGIYNEIVIVTQKNILLVGDGVGKTVITGNRRVEDGFSLQDCATFKVTGDGFKAFLITFENAAGDIGRAVAMASSSDLSVFYHCTFKGYQDTLYVTSNRQFYKKCQIFGTVDFIFGNAAAVFQDCTIYARKPKPGGGLVVTAQSREHPYENTGITIHRCGLMRAPELKPFPQYKAFLGRPWKEFARTAYLRSSISDLVDPAGWMTWEGAPPSRSRTVDYGEFENTGPGASTNRRVKWRGYHVIRDLQTAAAYDVTNLINGKLWLPATGVPFDANV</sequence>
<comment type="function">
    <text evidence="13">Acts in the modification of cell walls via demethylesterification of cell wall pectin.</text>
</comment>
<dbReference type="GO" id="GO:0004857">
    <property type="term" value="F:enzyme inhibitor activity"/>
    <property type="evidence" value="ECO:0007669"/>
    <property type="project" value="InterPro"/>
</dbReference>
<keyword evidence="6 13" id="KW-0134">Cell wall</keyword>
<dbReference type="EMBL" id="JAUIZM010000001">
    <property type="protein sequence ID" value="KAK1402436.1"/>
    <property type="molecule type" value="Genomic_DNA"/>
</dbReference>
<dbReference type="GO" id="GO:0042545">
    <property type="term" value="P:cell wall modification"/>
    <property type="evidence" value="ECO:0007669"/>
    <property type="project" value="UniProtKB-UniRule"/>
</dbReference>
<evidence type="ECO:0000256" key="5">
    <source>
        <dbReference type="ARBA" id="ARBA00013229"/>
    </source>
</evidence>
<dbReference type="Proteomes" id="UP001237642">
    <property type="component" value="Unassembled WGS sequence"/>
</dbReference>
<feature type="active site" evidence="12">
    <location>
        <position position="350"/>
    </location>
</feature>
<dbReference type="SUPFAM" id="SSF51126">
    <property type="entry name" value="Pectin lyase-like"/>
    <property type="match status" value="1"/>
</dbReference>
<dbReference type="GO" id="GO:0030599">
    <property type="term" value="F:pectinesterase activity"/>
    <property type="evidence" value="ECO:0007669"/>
    <property type="project" value="UniProtKB-UniRule"/>
</dbReference>
<organism evidence="15 16">
    <name type="scientific">Heracleum sosnowskyi</name>
    <dbReference type="NCBI Taxonomy" id="360622"/>
    <lineage>
        <taxon>Eukaryota</taxon>
        <taxon>Viridiplantae</taxon>
        <taxon>Streptophyta</taxon>
        <taxon>Embryophyta</taxon>
        <taxon>Tracheophyta</taxon>
        <taxon>Spermatophyta</taxon>
        <taxon>Magnoliopsida</taxon>
        <taxon>eudicotyledons</taxon>
        <taxon>Gunneridae</taxon>
        <taxon>Pentapetalae</taxon>
        <taxon>asterids</taxon>
        <taxon>campanulids</taxon>
        <taxon>Apiales</taxon>
        <taxon>Apiaceae</taxon>
        <taxon>Apioideae</taxon>
        <taxon>apioid superclade</taxon>
        <taxon>Tordylieae</taxon>
        <taxon>Tordyliinae</taxon>
        <taxon>Heracleum</taxon>
    </lineage>
</organism>
<evidence type="ECO:0000313" key="15">
    <source>
        <dbReference type="EMBL" id="KAK1402436.1"/>
    </source>
</evidence>
<dbReference type="InterPro" id="IPR000070">
    <property type="entry name" value="Pectinesterase_cat"/>
</dbReference>
<dbReference type="InterPro" id="IPR018040">
    <property type="entry name" value="Pectinesterase_Tyr_AS"/>
</dbReference>
<dbReference type="SMART" id="SM00856">
    <property type="entry name" value="PMEI"/>
    <property type="match status" value="1"/>
</dbReference>
<dbReference type="InterPro" id="IPR033131">
    <property type="entry name" value="Pectinesterase_Asp_AS"/>
</dbReference>
<evidence type="ECO:0000256" key="13">
    <source>
        <dbReference type="RuleBase" id="RU000589"/>
    </source>
</evidence>
<keyword evidence="8 13" id="KW-0378">Hydrolase</keyword>
<keyword evidence="10 13" id="KW-0961">Cell wall biogenesis/degradation</keyword>
<dbReference type="PROSITE" id="PS00503">
    <property type="entry name" value="PECTINESTERASE_2"/>
    <property type="match status" value="1"/>
</dbReference>
<evidence type="ECO:0000256" key="7">
    <source>
        <dbReference type="ARBA" id="ARBA00022525"/>
    </source>
</evidence>
<evidence type="ECO:0000313" key="16">
    <source>
        <dbReference type="Proteomes" id="UP001237642"/>
    </source>
</evidence>
<evidence type="ECO:0000256" key="3">
    <source>
        <dbReference type="ARBA" id="ARBA00006027"/>
    </source>
</evidence>
<reference evidence="15" key="1">
    <citation type="submission" date="2023-02" db="EMBL/GenBank/DDBJ databases">
        <title>Genome of toxic invasive species Heracleum sosnowskyi carries increased number of genes despite the absence of recent whole-genome duplications.</title>
        <authorList>
            <person name="Schelkunov M."/>
            <person name="Shtratnikova V."/>
            <person name="Makarenko M."/>
            <person name="Klepikova A."/>
            <person name="Omelchenko D."/>
            <person name="Novikova G."/>
            <person name="Obukhova E."/>
            <person name="Bogdanov V."/>
            <person name="Penin A."/>
            <person name="Logacheva M."/>
        </authorList>
    </citation>
    <scope>NUCLEOTIDE SEQUENCE</scope>
    <source>
        <strain evidence="15">Hsosn_3</strain>
        <tissue evidence="15">Leaf</tissue>
    </source>
</reference>
<dbReference type="InterPro" id="IPR011050">
    <property type="entry name" value="Pectin_lyase_fold/virulence"/>
</dbReference>
<dbReference type="SUPFAM" id="SSF101148">
    <property type="entry name" value="Plant invertase/pectin methylesterase inhibitor"/>
    <property type="match status" value="1"/>
</dbReference>
<comment type="similarity">
    <text evidence="3">In the N-terminal section; belongs to the PMEI family.</text>
</comment>
<dbReference type="PROSITE" id="PS00800">
    <property type="entry name" value="PECTINESTERASE_1"/>
    <property type="match status" value="1"/>
</dbReference>
<comment type="catalytic activity">
    <reaction evidence="11 13">
        <text>[(1-&gt;4)-alpha-D-galacturonosyl methyl ester](n) + n H2O = [(1-&gt;4)-alpha-D-galacturonosyl](n) + n methanol + n H(+)</text>
        <dbReference type="Rhea" id="RHEA:22380"/>
        <dbReference type="Rhea" id="RHEA-COMP:14570"/>
        <dbReference type="Rhea" id="RHEA-COMP:14573"/>
        <dbReference type="ChEBI" id="CHEBI:15377"/>
        <dbReference type="ChEBI" id="CHEBI:15378"/>
        <dbReference type="ChEBI" id="CHEBI:17790"/>
        <dbReference type="ChEBI" id="CHEBI:140522"/>
        <dbReference type="ChEBI" id="CHEBI:140523"/>
        <dbReference type="EC" id="3.1.1.11"/>
    </reaction>
</comment>
<comment type="caution">
    <text evidence="15">The sequence shown here is derived from an EMBL/GenBank/DDBJ whole genome shotgun (WGS) entry which is preliminary data.</text>
</comment>
<evidence type="ECO:0000256" key="11">
    <source>
        <dbReference type="ARBA" id="ARBA00047928"/>
    </source>
</evidence>
<keyword evidence="16" id="KW-1185">Reference proteome</keyword>
<keyword evidence="7 13" id="KW-0964">Secreted</keyword>
<evidence type="ECO:0000256" key="8">
    <source>
        <dbReference type="ARBA" id="ARBA00022801"/>
    </source>
</evidence>
<evidence type="ECO:0000256" key="10">
    <source>
        <dbReference type="ARBA" id="ARBA00023316"/>
    </source>
</evidence>
<feature type="domain" description="Pectinesterase inhibitor" evidence="14">
    <location>
        <begin position="22"/>
        <end position="172"/>
    </location>
</feature>
<evidence type="ECO:0000256" key="4">
    <source>
        <dbReference type="ARBA" id="ARBA00007786"/>
    </source>
</evidence>
<dbReference type="NCBIfam" id="TIGR01614">
    <property type="entry name" value="PME_inhib"/>
    <property type="match status" value="1"/>
</dbReference>
<evidence type="ECO:0000256" key="1">
    <source>
        <dbReference type="ARBA" id="ARBA00004191"/>
    </source>
</evidence>
<comment type="subcellular location">
    <subcellularLocation>
        <location evidence="1 13">Secreted</location>
        <location evidence="1 13">Cell wall</location>
    </subcellularLocation>
</comment>
<dbReference type="Gene3D" id="1.20.140.40">
    <property type="entry name" value="Invertase/pectin methylesterase inhibitor family protein"/>
    <property type="match status" value="1"/>
</dbReference>
<dbReference type="Pfam" id="PF01095">
    <property type="entry name" value="Pectinesterase"/>
    <property type="match status" value="1"/>
</dbReference>
<feature type="chain" id="PRO_5041774423" description="Pectinesterase" evidence="13">
    <location>
        <begin position="24"/>
        <end position="513"/>
    </location>
</feature>
<protein>
    <recommendedName>
        <fullName evidence="5 13">Pectinesterase</fullName>
        <ecNumber evidence="5 13">3.1.1.11</ecNumber>
    </recommendedName>
</protein>
<evidence type="ECO:0000256" key="2">
    <source>
        <dbReference type="ARBA" id="ARBA00005184"/>
    </source>
</evidence>
<accession>A0AAD8NBE4</accession>
<keyword evidence="9 13" id="KW-0063">Aspartyl esterase</keyword>
<dbReference type="AlphaFoldDB" id="A0AAD8NBE4"/>
<dbReference type="InterPro" id="IPR035513">
    <property type="entry name" value="Invertase/methylesterase_inhib"/>
</dbReference>
<name>A0AAD8NBE4_9APIA</name>
<dbReference type="InterPro" id="IPR012334">
    <property type="entry name" value="Pectin_lyas_fold"/>
</dbReference>
<reference evidence="15" key="2">
    <citation type="submission" date="2023-05" db="EMBL/GenBank/DDBJ databases">
        <authorList>
            <person name="Schelkunov M.I."/>
        </authorList>
    </citation>
    <scope>NUCLEOTIDE SEQUENCE</scope>
    <source>
        <strain evidence="15">Hsosn_3</strain>
        <tissue evidence="15">Leaf</tissue>
    </source>
</reference>
<dbReference type="GO" id="GO:0045490">
    <property type="term" value="P:pectin catabolic process"/>
    <property type="evidence" value="ECO:0007669"/>
    <property type="project" value="UniProtKB-UniRule"/>
</dbReference>
<dbReference type="CDD" id="cd15798">
    <property type="entry name" value="PMEI-like_3"/>
    <property type="match status" value="1"/>
</dbReference>
<proteinExistence type="inferred from homology"/>
<gene>
    <name evidence="15" type="ORF">POM88_002041</name>
</gene>
<dbReference type="PANTHER" id="PTHR31707">
    <property type="entry name" value="PECTINESTERASE"/>
    <property type="match status" value="1"/>
</dbReference>
<feature type="signal peptide" evidence="13">
    <location>
        <begin position="1"/>
        <end position="23"/>
    </location>
</feature>
<dbReference type="Pfam" id="PF04043">
    <property type="entry name" value="PMEI"/>
    <property type="match status" value="1"/>
</dbReference>
<comment type="pathway">
    <text evidence="2 13">Glycan metabolism; pectin degradation; 2-dehydro-3-deoxy-D-gluconate from pectin: step 1/5.</text>
</comment>
<evidence type="ECO:0000256" key="9">
    <source>
        <dbReference type="ARBA" id="ARBA00023085"/>
    </source>
</evidence>
<dbReference type="EC" id="3.1.1.11" evidence="5 13"/>
<keyword evidence="13" id="KW-0732">Signal</keyword>
<dbReference type="Gene3D" id="2.160.20.10">
    <property type="entry name" value="Single-stranded right-handed beta-helix, Pectin lyase-like"/>
    <property type="match status" value="1"/>
</dbReference>
<evidence type="ECO:0000256" key="6">
    <source>
        <dbReference type="ARBA" id="ARBA00022512"/>
    </source>
</evidence>
<evidence type="ECO:0000256" key="12">
    <source>
        <dbReference type="PROSITE-ProRule" id="PRU10040"/>
    </source>
</evidence>
<dbReference type="FunFam" id="2.160.20.10:FF:000029">
    <property type="entry name" value="Pectinesterase 4"/>
    <property type="match status" value="1"/>
</dbReference>